<gene>
    <name evidence="1" type="ORF">F1325_06985</name>
</gene>
<keyword evidence="2" id="KW-1185">Reference proteome</keyword>
<dbReference type="InterPro" id="IPR054447">
    <property type="entry name" value="Gp29-like"/>
</dbReference>
<proteinExistence type="predicted"/>
<dbReference type="KEGG" id="pcol:F1325_06985"/>
<dbReference type="RefSeq" id="WP_160230185.1">
    <property type="nucleotide sequence ID" value="NZ_CP043925.1"/>
</dbReference>
<evidence type="ECO:0008006" key="3">
    <source>
        <dbReference type="Google" id="ProtNLM"/>
    </source>
</evidence>
<reference evidence="1 2" key="1">
    <citation type="submission" date="2019-09" db="EMBL/GenBank/DDBJ databases">
        <title>Emergence of a chromosome-mediated tetracycline resistance gene in Proteus strain.</title>
        <authorList>
            <person name="He D."/>
            <person name="Wang L."/>
        </authorList>
    </citation>
    <scope>NUCLEOTIDE SEQUENCE [LARGE SCALE GENOMIC DNA]</scope>
    <source>
        <strain evidence="1 2">T60</strain>
    </source>
</reference>
<sequence>MTDYEVDVAIRKQLLLQLKAVDIEIPVKAGFQSTKQGREDNMVMFFPINENGHGWQSRKYNIQGNKANHQENQLSENTYQVQVFVTQLGNYTAKDITAIVRMIANSLPFVEALRKQGIGVQRASGIRTPYFLNDQGNYEQNPSFDFNVTFNRTLHPDTDAVSALYPDIYRI</sequence>
<accession>A0A6I7DBU0</accession>
<dbReference type="Proteomes" id="UP000464700">
    <property type="component" value="Chromosome"/>
</dbReference>
<name>A0A6I7DBU0_9GAMM</name>
<organism evidence="1 2">
    <name type="scientific">Proteus columbae</name>
    <dbReference type="NCBI Taxonomy" id="1987580"/>
    <lineage>
        <taxon>Bacteria</taxon>
        <taxon>Pseudomonadati</taxon>
        <taxon>Pseudomonadota</taxon>
        <taxon>Gammaproteobacteria</taxon>
        <taxon>Enterobacterales</taxon>
        <taxon>Morganellaceae</taxon>
        <taxon>Proteus</taxon>
    </lineage>
</organism>
<evidence type="ECO:0000313" key="2">
    <source>
        <dbReference type="Proteomes" id="UP000464700"/>
    </source>
</evidence>
<protein>
    <recommendedName>
        <fullName evidence="3">Phage protein</fullName>
    </recommendedName>
</protein>
<evidence type="ECO:0000313" key="1">
    <source>
        <dbReference type="EMBL" id="QHN10217.1"/>
    </source>
</evidence>
<dbReference type="Pfam" id="PF22756">
    <property type="entry name" value="E217_gp29"/>
    <property type="match status" value="1"/>
</dbReference>
<dbReference type="EMBL" id="CP043925">
    <property type="protein sequence ID" value="QHN10217.1"/>
    <property type="molecule type" value="Genomic_DNA"/>
</dbReference>
<dbReference type="AlphaFoldDB" id="A0A6I7DBU0"/>